<dbReference type="CDD" id="cd05266">
    <property type="entry name" value="SDR_a4"/>
    <property type="match status" value="1"/>
</dbReference>
<gene>
    <name evidence="2" type="ORF">G7Y82_06935</name>
</gene>
<dbReference type="EMBL" id="JAAVXB010000003">
    <property type="protein sequence ID" value="NKF22048.1"/>
    <property type="molecule type" value="Genomic_DNA"/>
</dbReference>
<protein>
    <submittedName>
        <fullName evidence="2">SDR family oxidoreductase</fullName>
    </submittedName>
</protein>
<dbReference type="InterPro" id="IPR051783">
    <property type="entry name" value="NAD(P)-dependent_oxidoreduct"/>
</dbReference>
<evidence type="ECO:0000259" key="1">
    <source>
        <dbReference type="Pfam" id="PF01370"/>
    </source>
</evidence>
<sequence length="295" mass="32033">MGASVEELQVALPPAALIAGCGDIGLRVAQRLRAMGREVTAIVRSQQKNVSLAAAGIRTRFEDLDQPQDAGDWPLLFWFAPPPGSGAQDMRLRGWLAAQRGRIARVVYISTPAVYGDCDGRWVDEDAPLVPQSERGRRRLDAEQAWCDWQAAGGGEVMTLRVPGIYGPGRLPVERLKKGLPVVCDEQSPYTNRIHADDLAEAALRAAAFGRGGRAYNVSDGTPTTMADYFLRSAALLGLPAPPQLPLAEARHVLTPAMWSFIAESKRLITLRLRDELGFAPRYPDLVSGLPSCLP</sequence>
<dbReference type="RefSeq" id="WP_168147305.1">
    <property type="nucleotide sequence ID" value="NZ_JAAVXB010000003.1"/>
</dbReference>
<dbReference type="InterPro" id="IPR001509">
    <property type="entry name" value="Epimerase_deHydtase"/>
</dbReference>
<reference evidence="2" key="1">
    <citation type="submission" date="2020-03" db="EMBL/GenBank/DDBJ databases">
        <title>Solimonas marina sp. nov., isolated from deep seawater of the Pacific Ocean.</title>
        <authorList>
            <person name="Liu X."/>
            <person name="Lai Q."/>
            <person name="Sun F."/>
            <person name="Gai Y."/>
            <person name="Li G."/>
            <person name="Shao Z."/>
        </authorList>
    </citation>
    <scope>NUCLEOTIDE SEQUENCE</scope>
    <source>
        <strain evidence="2">C16B3</strain>
    </source>
</reference>
<dbReference type="Gene3D" id="3.40.50.720">
    <property type="entry name" value="NAD(P)-binding Rossmann-like Domain"/>
    <property type="match status" value="1"/>
</dbReference>
<dbReference type="Pfam" id="PF01370">
    <property type="entry name" value="Epimerase"/>
    <property type="match status" value="1"/>
</dbReference>
<evidence type="ECO:0000313" key="3">
    <source>
        <dbReference type="Proteomes" id="UP000653472"/>
    </source>
</evidence>
<proteinExistence type="predicted"/>
<dbReference type="InterPro" id="IPR036291">
    <property type="entry name" value="NAD(P)-bd_dom_sf"/>
</dbReference>
<dbReference type="AlphaFoldDB" id="A0A969W8Q1"/>
<dbReference type="PANTHER" id="PTHR48079:SF6">
    <property type="entry name" value="NAD(P)-BINDING DOMAIN-CONTAINING PROTEIN-RELATED"/>
    <property type="match status" value="1"/>
</dbReference>
<feature type="domain" description="NAD-dependent epimerase/dehydratase" evidence="1">
    <location>
        <begin position="97"/>
        <end position="218"/>
    </location>
</feature>
<dbReference type="Proteomes" id="UP000653472">
    <property type="component" value="Unassembled WGS sequence"/>
</dbReference>
<dbReference type="SUPFAM" id="SSF51735">
    <property type="entry name" value="NAD(P)-binding Rossmann-fold domains"/>
    <property type="match status" value="1"/>
</dbReference>
<accession>A0A969W8Q1</accession>
<keyword evidence="3" id="KW-1185">Reference proteome</keyword>
<dbReference type="GO" id="GO:0004029">
    <property type="term" value="F:aldehyde dehydrogenase (NAD+) activity"/>
    <property type="evidence" value="ECO:0007669"/>
    <property type="project" value="TreeGrafter"/>
</dbReference>
<dbReference type="PANTHER" id="PTHR48079">
    <property type="entry name" value="PROTEIN YEEZ"/>
    <property type="match status" value="1"/>
</dbReference>
<comment type="caution">
    <text evidence="2">The sequence shown here is derived from an EMBL/GenBank/DDBJ whole genome shotgun (WGS) entry which is preliminary data.</text>
</comment>
<name>A0A969W8Q1_9GAMM</name>
<evidence type="ECO:0000313" key="2">
    <source>
        <dbReference type="EMBL" id="NKF22048.1"/>
    </source>
</evidence>
<organism evidence="2 3">
    <name type="scientific">Solimonas marina</name>
    <dbReference type="NCBI Taxonomy" id="2714601"/>
    <lineage>
        <taxon>Bacteria</taxon>
        <taxon>Pseudomonadati</taxon>
        <taxon>Pseudomonadota</taxon>
        <taxon>Gammaproteobacteria</taxon>
        <taxon>Nevskiales</taxon>
        <taxon>Nevskiaceae</taxon>
        <taxon>Solimonas</taxon>
    </lineage>
</organism>
<dbReference type="GO" id="GO:0005737">
    <property type="term" value="C:cytoplasm"/>
    <property type="evidence" value="ECO:0007669"/>
    <property type="project" value="TreeGrafter"/>
</dbReference>